<reference evidence="2 4" key="2">
    <citation type="submission" date="2019-07" db="EMBL/GenBank/DDBJ databases">
        <authorList>
            <person name="Hibberd C M."/>
            <person name="Gehrig L. J."/>
            <person name="Chang H.-W."/>
            <person name="Venkatesh S."/>
        </authorList>
    </citation>
    <scope>NUCLEOTIDE SEQUENCE [LARGE SCALE GENOMIC DNA]</scope>
    <source>
        <strain evidence="2">Ruminococcus_torques_SSTS_Bg7063</strain>
    </source>
</reference>
<dbReference type="Proteomes" id="UP000363661">
    <property type="component" value="Unassembled WGS sequence"/>
</dbReference>
<proteinExistence type="predicted"/>
<accession>A0A174Y3Q7</accession>
<name>A0A174Y3Q7_9FIRM</name>
<dbReference type="Proteomes" id="UP000078383">
    <property type="component" value="Unassembled WGS sequence"/>
</dbReference>
<keyword evidence="4" id="KW-1185">Reference proteome</keyword>
<dbReference type="OrthoDB" id="9797770at2"/>
<organism evidence="1 3">
    <name type="scientific">[Ruminococcus] torques</name>
    <dbReference type="NCBI Taxonomy" id="33039"/>
    <lineage>
        <taxon>Bacteria</taxon>
        <taxon>Bacillati</taxon>
        <taxon>Bacillota</taxon>
        <taxon>Clostridia</taxon>
        <taxon>Lachnospirales</taxon>
        <taxon>Lachnospiraceae</taxon>
        <taxon>Mediterraneibacter</taxon>
    </lineage>
</organism>
<evidence type="ECO:0000313" key="4">
    <source>
        <dbReference type="Proteomes" id="UP000363661"/>
    </source>
</evidence>
<gene>
    <name evidence="1" type="ORF">ERS852502_01963</name>
    <name evidence="2" type="ORF">RTSSTS7063_01902</name>
</gene>
<dbReference type="AlphaFoldDB" id="A0A174Y3Q7"/>
<evidence type="ECO:0000313" key="2">
    <source>
        <dbReference type="EMBL" id="VUX13530.1"/>
    </source>
</evidence>
<evidence type="ECO:0000313" key="3">
    <source>
        <dbReference type="Proteomes" id="UP000078383"/>
    </source>
</evidence>
<dbReference type="EMBL" id="CABHNA010000064">
    <property type="protein sequence ID" value="VUX13530.1"/>
    <property type="molecule type" value="Genomic_DNA"/>
</dbReference>
<reference evidence="1 3" key="1">
    <citation type="submission" date="2015-09" db="EMBL/GenBank/DDBJ databases">
        <authorList>
            <consortium name="Pathogen Informatics"/>
        </authorList>
    </citation>
    <scope>NUCLEOTIDE SEQUENCE [LARGE SCALE GENOMIC DNA]</scope>
    <source>
        <strain evidence="1 3">2789STDY5834889</strain>
    </source>
</reference>
<evidence type="ECO:0000313" key="1">
    <source>
        <dbReference type="EMBL" id="CUQ89385.1"/>
    </source>
</evidence>
<dbReference type="EMBL" id="CZBX01000008">
    <property type="protein sequence ID" value="CUQ89385.1"/>
    <property type="molecule type" value="Genomic_DNA"/>
</dbReference>
<dbReference type="GeneID" id="303257842"/>
<protein>
    <submittedName>
        <fullName evidence="1">Uncharacterized protein</fullName>
    </submittedName>
</protein>
<dbReference type="RefSeq" id="WP_020435920.1">
    <property type="nucleotide sequence ID" value="NZ_CABHNA010000064.1"/>
</dbReference>
<sequence>MRTMDFTTEQPDCCSVGDYLEIVEHELPTSYWYMLEHAYGASTNFKNRERLKTRKGKVIKIWKDDRFNYITLEFDEEDVK</sequence>